<sequence length="283" mass="32127">MGFPASQLGANLGAEVSFQSELDVFNISCRRVKGRKRARRQLNQLQSIFIKLKYDGSRSGFGRGVHQFARSGDGRFGDLVQADLVRQSRLEAQFAAKQPIRVDRIRSDQGRQRQELTREGHAQAIRILNTMRRGLRPCDGVAGIHHKFDRRLIKLTLECQLFLLFSQRDAFDLWLWREGFVAGINVHRFLSAKMHETNHGNVQVIVNVLIGRGNQHTNVSLEGSFPRRGLELFEDCVFNCLVLGEVGADISQVQPHTALSYRFQECCTRGGRRLAARRRDSAV</sequence>
<dbReference type="AlphaFoldDB" id="A0A1E3W3Z9"/>
<gene>
    <name evidence="1" type="ORF">AUC68_14735</name>
</gene>
<dbReference type="EMBL" id="LPWG01000005">
    <property type="protein sequence ID" value="ODS00516.1"/>
    <property type="molecule type" value="Genomic_DNA"/>
</dbReference>
<comment type="caution">
    <text evidence="1">The sequence shown here is derived from an EMBL/GenBank/DDBJ whole genome shotgun (WGS) entry which is preliminary data.</text>
</comment>
<evidence type="ECO:0000313" key="2">
    <source>
        <dbReference type="Proteomes" id="UP000094501"/>
    </source>
</evidence>
<keyword evidence="2" id="KW-1185">Reference proteome</keyword>
<evidence type="ECO:0000313" key="1">
    <source>
        <dbReference type="EMBL" id="ODS00516.1"/>
    </source>
</evidence>
<reference evidence="1 2" key="1">
    <citation type="journal article" date="2016" name="Environ. Microbiol.">
        <title>New Methyloceanibacter diversity from North Sea sediments includes methanotroph containing solely the soluble methane monooxygenase.</title>
        <authorList>
            <person name="Vekeman B."/>
            <person name="Kerckhof F.M."/>
            <person name="Cremers G."/>
            <person name="de Vos P."/>
            <person name="Vandamme P."/>
            <person name="Boon N."/>
            <person name="Op den Camp H.J."/>
            <person name="Heylen K."/>
        </authorList>
    </citation>
    <scope>NUCLEOTIDE SEQUENCE [LARGE SCALE GENOMIC DNA]</scope>
    <source>
        <strain evidence="1 2">R-67174</strain>
    </source>
</reference>
<proteinExistence type="predicted"/>
<organism evidence="1 2">
    <name type="scientific">Methyloceanibacter methanicus</name>
    <dbReference type="NCBI Taxonomy" id="1774968"/>
    <lineage>
        <taxon>Bacteria</taxon>
        <taxon>Pseudomonadati</taxon>
        <taxon>Pseudomonadota</taxon>
        <taxon>Alphaproteobacteria</taxon>
        <taxon>Hyphomicrobiales</taxon>
        <taxon>Hyphomicrobiaceae</taxon>
        <taxon>Methyloceanibacter</taxon>
    </lineage>
</organism>
<protein>
    <submittedName>
        <fullName evidence="1">Uncharacterized protein</fullName>
    </submittedName>
</protein>
<name>A0A1E3W3Z9_9HYPH</name>
<accession>A0A1E3W3Z9</accession>
<dbReference type="Proteomes" id="UP000094501">
    <property type="component" value="Unassembled WGS sequence"/>
</dbReference>